<name>A0A1M6G1S8_MALRU</name>
<dbReference type="PROSITE" id="PS51645">
    <property type="entry name" value="PHR_CRY_ALPHA_BETA"/>
    <property type="match status" value="1"/>
</dbReference>
<dbReference type="GO" id="GO:0000719">
    <property type="term" value="P:photoreactive repair"/>
    <property type="evidence" value="ECO:0007669"/>
    <property type="project" value="TreeGrafter"/>
</dbReference>
<dbReference type="Gene3D" id="3.40.50.620">
    <property type="entry name" value="HUPs"/>
    <property type="match status" value="1"/>
</dbReference>
<gene>
    <name evidence="15" type="ORF">SAMN02745165_01369</name>
</gene>
<dbReference type="SUPFAM" id="SSF52425">
    <property type="entry name" value="Cryptochrome/photolyase, N-terminal domain"/>
    <property type="match status" value="1"/>
</dbReference>
<proteinExistence type="inferred from homology"/>
<protein>
    <recommendedName>
        <fullName evidence="5">Deoxyribodipyrimidine photo-lyase</fullName>
        <ecNumber evidence="4">4.1.99.3</ecNumber>
    </recommendedName>
    <alternativeName>
        <fullName evidence="12">DNA photolyase</fullName>
    </alternativeName>
</protein>
<evidence type="ECO:0000256" key="1">
    <source>
        <dbReference type="ARBA" id="ARBA00001932"/>
    </source>
</evidence>
<evidence type="ECO:0000256" key="6">
    <source>
        <dbReference type="ARBA" id="ARBA00022630"/>
    </source>
</evidence>
<dbReference type="STRING" id="1122189.SAMN02745165_01369"/>
<dbReference type="Gene3D" id="1.10.579.10">
    <property type="entry name" value="DNA Cyclobutane Dipyrimidine Photolyase, subunit A, domain 3"/>
    <property type="match status" value="1"/>
</dbReference>
<evidence type="ECO:0000256" key="13">
    <source>
        <dbReference type="ARBA" id="ARBA00033999"/>
    </source>
</evidence>
<comment type="similarity">
    <text evidence="3">Belongs to the DNA photolyase class-2 family.</text>
</comment>
<dbReference type="SUPFAM" id="SSF48173">
    <property type="entry name" value="Cryptochrome/photolyase FAD-binding domain"/>
    <property type="match status" value="1"/>
</dbReference>
<dbReference type="RefSeq" id="WP_208610133.1">
    <property type="nucleotide sequence ID" value="NZ_FQZT01000004.1"/>
</dbReference>
<dbReference type="PANTHER" id="PTHR10211:SF0">
    <property type="entry name" value="DEOXYRIBODIPYRIMIDINE PHOTO-LYASE"/>
    <property type="match status" value="1"/>
</dbReference>
<keyword evidence="6" id="KW-0285">Flavoprotein</keyword>
<evidence type="ECO:0000256" key="9">
    <source>
        <dbReference type="ARBA" id="ARBA00023125"/>
    </source>
</evidence>
<accession>A0A1M6G1S8</accession>
<sequence length="518" mass="59113">MSETPAIRLRQLNDAPLNQNGEFVLYWMTAFRRPFYNFALQRACEWSQNLRKPLLILEALRCDYPYASDRLHRFVLQGMADNAEHFSATPAGYYPYVETAKGAGKGLLKALAEKACLVVGDDHPGFFYPQMLSAAAEKLSVQFDVVDSNGLLPLRAADKAYPTAYAFRRFLQKNLPGHLFEFPLRDPVQEIELPSAPIIPTEMLFRWPEAGQNLLAENQQLSQLPIDHSVTVCDESGGWQEAEFYLRRFLDERLPHYLQRSEPDRQVSSELSAYLHFGHISSHQVTAELFAQEDWSIAKLGPETKGKKSGWWGLSESAESFLDELVTWREVGFNGAVYLPDYDRYSSLPEWARVSLAKHRKDPRASLYSLDQFERAQTHDPLWNAAQNQLLQEGKIQNYLRMLWGKKILEWSPDAETALQTMLYLNDKYALDGRDPNSVSGIFWCFGRYDRAWGPERPIFGKIRYMSSENTARKFSVKGYLRKYGGVKTQDGQLQLFANLNAAALDVADSAPAKPDHS</sequence>
<dbReference type="InterPro" id="IPR036155">
    <property type="entry name" value="Crypto/Photolyase_N_sf"/>
</dbReference>
<organism evidence="15 16">
    <name type="scientific">Malonomonas rubra DSM 5091</name>
    <dbReference type="NCBI Taxonomy" id="1122189"/>
    <lineage>
        <taxon>Bacteria</taxon>
        <taxon>Pseudomonadati</taxon>
        <taxon>Thermodesulfobacteriota</taxon>
        <taxon>Desulfuromonadia</taxon>
        <taxon>Desulfuromonadales</taxon>
        <taxon>Geopsychrobacteraceae</taxon>
        <taxon>Malonomonas</taxon>
    </lineage>
</organism>
<keyword evidence="10" id="KW-0234">DNA repair</keyword>
<evidence type="ECO:0000256" key="11">
    <source>
        <dbReference type="ARBA" id="ARBA00023239"/>
    </source>
</evidence>
<dbReference type="InterPro" id="IPR036134">
    <property type="entry name" value="Crypto/Photolyase_FAD-like_sf"/>
</dbReference>
<comment type="cofactor">
    <cofactor evidence="1">
        <name>(6R)-5,10-methylene-5,6,7,8-tetrahydrofolate</name>
        <dbReference type="ChEBI" id="CHEBI:15636"/>
    </cofactor>
</comment>
<dbReference type="PANTHER" id="PTHR10211">
    <property type="entry name" value="DEOXYRIBODIPYRIMIDINE PHOTOLYASE"/>
    <property type="match status" value="1"/>
</dbReference>
<dbReference type="InterPro" id="IPR052219">
    <property type="entry name" value="Photolyase_Class-2"/>
</dbReference>
<comment type="catalytic activity">
    <reaction evidence="13">
        <text>cyclobutadipyrimidine (in DNA) = 2 pyrimidine residues (in DNA).</text>
        <dbReference type="EC" id="4.1.99.3"/>
    </reaction>
</comment>
<reference evidence="15 16" key="1">
    <citation type="submission" date="2016-11" db="EMBL/GenBank/DDBJ databases">
        <authorList>
            <person name="Jaros S."/>
            <person name="Januszkiewicz K."/>
            <person name="Wedrychowicz H."/>
        </authorList>
    </citation>
    <scope>NUCLEOTIDE SEQUENCE [LARGE SCALE GENOMIC DNA]</scope>
    <source>
        <strain evidence="15 16">DSM 5091</strain>
    </source>
</reference>
<dbReference type="GO" id="GO:0003904">
    <property type="term" value="F:deoxyribodipyrimidine photo-lyase activity"/>
    <property type="evidence" value="ECO:0007669"/>
    <property type="project" value="UniProtKB-EC"/>
</dbReference>
<evidence type="ECO:0000256" key="8">
    <source>
        <dbReference type="ARBA" id="ARBA00022827"/>
    </source>
</evidence>
<dbReference type="Proteomes" id="UP000184171">
    <property type="component" value="Unassembled WGS sequence"/>
</dbReference>
<dbReference type="FunFam" id="1.10.579.10:FF:000002">
    <property type="entry name" value="Deoxyribodipyrimidine photolyase"/>
    <property type="match status" value="1"/>
</dbReference>
<evidence type="ECO:0000256" key="5">
    <source>
        <dbReference type="ARBA" id="ARBA00014046"/>
    </source>
</evidence>
<dbReference type="EC" id="4.1.99.3" evidence="4"/>
<feature type="domain" description="Photolyase/cryptochrome alpha/beta" evidence="14">
    <location>
        <begin position="22"/>
        <end position="154"/>
    </location>
</feature>
<keyword evidence="8" id="KW-0274">FAD</keyword>
<dbReference type="EMBL" id="FQZT01000004">
    <property type="protein sequence ID" value="SHJ03854.1"/>
    <property type="molecule type" value="Genomic_DNA"/>
</dbReference>
<keyword evidence="11 15" id="KW-0456">Lyase</keyword>
<evidence type="ECO:0000256" key="12">
    <source>
        <dbReference type="ARBA" id="ARBA00031671"/>
    </source>
</evidence>
<keyword evidence="16" id="KW-1185">Reference proteome</keyword>
<comment type="cofactor">
    <cofactor evidence="2">
        <name>FAD</name>
        <dbReference type="ChEBI" id="CHEBI:57692"/>
    </cofactor>
</comment>
<evidence type="ECO:0000256" key="10">
    <source>
        <dbReference type="ARBA" id="ARBA00023204"/>
    </source>
</evidence>
<evidence type="ECO:0000256" key="4">
    <source>
        <dbReference type="ARBA" id="ARBA00013149"/>
    </source>
</evidence>
<evidence type="ECO:0000256" key="3">
    <source>
        <dbReference type="ARBA" id="ARBA00006409"/>
    </source>
</evidence>
<evidence type="ECO:0000313" key="16">
    <source>
        <dbReference type="Proteomes" id="UP000184171"/>
    </source>
</evidence>
<keyword evidence="9" id="KW-0238">DNA-binding</keyword>
<dbReference type="AlphaFoldDB" id="A0A1M6G1S8"/>
<evidence type="ECO:0000259" key="14">
    <source>
        <dbReference type="PROSITE" id="PS51645"/>
    </source>
</evidence>
<dbReference type="InterPro" id="IPR014729">
    <property type="entry name" value="Rossmann-like_a/b/a_fold"/>
</dbReference>
<evidence type="ECO:0000313" key="15">
    <source>
        <dbReference type="EMBL" id="SHJ03854.1"/>
    </source>
</evidence>
<dbReference type="InterPro" id="IPR006050">
    <property type="entry name" value="DNA_photolyase_N"/>
</dbReference>
<evidence type="ECO:0000256" key="7">
    <source>
        <dbReference type="ARBA" id="ARBA00022763"/>
    </source>
</evidence>
<evidence type="ECO:0000256" key="2">
    <source>
        <dbReference type="ARBA" id="ARBA00001974"/>
    </source>
</evidence>
<dbReference type="GO" id="GO:0003677">
    <property type="term" value="F:DNA binding"/>
    <property type="evidence" value="ECO:0007669"/>
    <property type="project" value="UniProtKB-KW"/>
</dbReference>
<dbReference type="Gene3D" id="1.25.40.80">
    <property type="match status" value="1"/>
</dbReference>
<keyword evidence="7" id="KW-0227">DNA damage</keyword>